<dbReference type="InterPro" id="IPR001680">
    <property type="entry name" value="WD40_rpt"/>
</dbReference>
<dbReference type="PANTHER" id="PTHR14085:SF3">
    <property type="entry name" value="WD REPEAT-CONTAINING PROTEIN 46"/>
    <property type="match status" value="1"/>
</dbReference>
<dbReference type="AlphaFoldDB" id="A0A9W6YRC0"/>
<evidence type="ECO:0000313" key="11">
    <source>
        <dbReference type="EMBL" id="GMG19476.1"/>
    </source>
</evidence>
<dbReference type="PANTHER" id="PTHR14085">
    <property type="entry name" value="WD-REPEAT PROTEIN BING4"/>
    <property type="match status" value="1"/>
</dbReference>
<gene>
    <name evidence="11" type="ORF">Amon01_000049900</name>
</gene>
<proteinExistence type="predicted"/>
<dbReference type="Proteomes" id="UP001165063">
    <property type="component" value="Unassembled WGS sequence"/>
</dbReference>
<keyword evidence="3" id="KW-0698">rRNA processing</keyword>
<keyword evidence="6" id="KW-0539">Nucleus</keyword>
<dbReference type="InterPro" id="IPR015943">
    <property type="entry name" value="WD40/YVTN_repeat-like_dom_sf"/>
</dbReference>
<evidence type="ECO:0000256" key="9">
    <source>
        <dbReference type="SAM" id="MobiDB-lite"/>
    </source>
</evidence>
<feature type="compositionally biased region" description="Basic residues" evidence="9">
    <location>
        <begin position="462"/>
        <end position="472"/>
    </location>
</feature>
<feature type="region of interest" description="Disordered" evidence="9">
    <location>
        <begin position="438"/>
        <end position="475"/>
    </location>
</feature>
<dbReference type="InterPro" id="IPR036322">
    <property type="entry name" value="WD40_repeat_dom_sf"/>
</dbReference>
<comment type="caution">
    <text evidence="11">The sequence shown here is derived from an EMBL/GenBank/DDBJ whole genome shotgun (WGS) entry which is preliminary data.</text>
</comment>
<dbReference type="FunFam" id="2.130.10.10:FF:000378">
    <property type="entry name" value="U3 small nucleolar RNA-associated protein 7"/>
    <property type="match status" value="1"/>
</dbReference>
<dbReference type="Gene3D" id="2.130.10.10">
    <property type="entry name" value="YVTN repeat-like/Quinoprotein amine dehydrogenase"/>
    <property type="match status" value="1"/>
</dbReference>
<name>A0A9W6YRC0_AMBMO</name>
<dbReference type="GO" id="GO:0032040">
    <property type="term" value="C:small-subunit processome"/>
    <property type="evidence" value="ECO:0007669"/>
    <property type="project" value="TreeGrafter"/>
</dbReference>
<evidence type="ECO:0000256" key="4">
    <source>
        <dbReference type="ARBA" id="ARBA00022574"/>
    </source>
</evidence>
<accession>A0A9W6YRC0</accession>
<keyword evidence="4 8" id="KW-0853">WD repeat</keyword>
<evidence type="ECO:0000259" key="10">
    <source>
        <dbReference type="SMART" id="SM01033"/>
    </source>
</evidence>
<sequence>MGSTGKYERHLSGRKNGRSRDKKLNSNMKRLDNQYKDAVKSAANTDILLQEDAGFLEAEGMEKTFKFTQDEIVENVDVGTASKRFELDLPTFGPYTLDYTRNGRDLLIGGKKGHVASIDWRLGKLDCELNLNETVSAVKYLHNNQYFAVAQKKYVFIYDKTGMELHRLKQHIDCTLLDFLPYHFLLTSAGNTGYLKYHDVSTSELVSEHRTKLGPTQCMRQNPWNAVMHLGHSNGQVTLWSPSMSTPLAKIQATKGPVRSLAINRNGNYMVVAGADKTLKIWDIRNFQELHSYYTPTQANTVDISDTGLISVGWGPHVTVWKDCFKKKQQSPYMNHMIPSSQIQTTRFVPFEDILGVSHDKGISSLIVPGSGEANYDSYELNPYESSKQRQESEVRGLMNKLAPDMITLDPNVIGTVDKRQQQDRLTPAAMKELELKTKKDQDDNKDMKKLIKPESRGKNSALRKLKRKQRKNVITERAQRIESVLKKEKELRKEKADFANGVTKKKDVISDTLSRFS</sequence>
<comment type="subcellular location">
    <subcellularLocation>
        <location evidence="2">Nucleus</location>
        <location evidence="2">Nucleolus</location>
    </subcellularLocation>
</comment>
<feature type="compositionally biased region" description="Basic and acidic residues" evidence="9">
    <location>
        <begin position="18"/>
        <end position="30"/>
    </location>
</feature>
<evidence type="ECO:0000256" key="7">
    <source>
        <dbReference type="ARBA" id="ARBA00076453"/>
    </source>
</evidence>
<reference evidence="11" key="1">
    <citation type="submission" date="2023-04" db="EMBL/GenBank/DDBJ databases">
        <title>Ambrosiozyma monospora NBRC 1965.</title>
        <authorList>
            <person name="Ichikawa N."/>
            <person name="Sato H."/>
            <person name="Tonouchi N."/>
        </authorList>
    </citation>
    <scope>NUCLEOTIDE SEQUENCE</scope>
    <source>
        <strain evidence="11">NBRC 1965</strain>
    </source>
</reference>
<evidence type="ECO:0000256" key="3">
    <source>
        <dbReference type="ARBA" id="ARBA00022552"/>
    </source>
</evidence>
<keyword evidence="5" id="KW-0677">Repeat</keyword>
<evidence type="ECO:0000256" key="1">
    <source>
        <dbReference type="ARBA" id="ARBA00004099"/>
    </source>
</evidence>
<evidence type="ECO:0000313" key="12">
    <source>
        <dbReference type="Proteomes" id="UP001165063"/>
    </source>
</evidence>
<dbReference type="InterPro" id="IPR040315">
    <property type="entry name" value="WDR46/Utp7"/>
</dbReference>
<feature type="compositionally biased region" description="Basic and acidic residues" evidence="9">
    <location>
        <begin position="1"/>
        <end position="11"/>
    </location>
</feature>
<dbReference type="Pfam" id="PF00400">
    <property type="entry name" value="WD40"/>
    <property type="match status" value="1"/>
</dbReference>
<evidence type="ECO:0000256" key="6">
    <source>
        <dbReference type="ARBA" id="ARBA00023242"/>
    </source>
</evidence>
<dbReference type="SMART" id="SM01033">
    <property type="entry name" value="BING4CT"/>
    <property type="match status" value="1"/>
</dbReference>
<dbReference type="SMART" id="SM00320">
    <property type="entry name" value="WD40"/>
    <property type="match status" value="5"/>
</dbReference>
<dbReference type="GO" id="GO:0030686">
    <property type="term" value="C:90S preribosome"/>
    <property type="evidence" value="ECO:0007669"/>
    <property type="project" value="TreeGrafter"/>
</dbReference>
<comment type="function">
    <text evidence="1">Involved in nucleolar processing of pre-18S ribosomal RNA.</text>
</comment>
<evidence type="ECO:0000256" key="2">
    <source>
        <dbReference type="ARBA" id="ARBA00004604"/>
    </source>
</evidence>
<feature type="compositionally biased region" description="Basic and acidic residues" evidence="9">
    <location>
        <begin position="438"/>
        <end position="458"/>
    </location>
</feature>
<feature type="region of interest" description="Disordered" evidence="9">
    <location>
        <begin position="1"/>
        <end position="30"/>
    </location>
</feature>
<dbReference type="InterPro" id="IPR012952">
    <property type="entry name" value="BING4_C_dom"/>
</dbReference>
<evidence type="ECO:0000256" key="8">
    <source>
        <dbReference type="PROSITE-ProRule" id="PRU00221"/>
    </source>
</evidence>
<dbReference type="GO" id="GO:0000462">
    <property type="term" value="P:maturation of SSU-rRNA from tricistronic rRNA transcript (SSU-rRNA, 5.8S rRNA, LSU-rRNA)"/>
    <property type="evidence" value="ECO:0007669"/>
    <property type="project" value="TreeGrafter"/>
</dbReference>
<feature type="repeat" description="WD" evidence="8">
    <location>
        <begin position="251"/>
        <end position="292"/>
    </location>
</feature>
<evidence type="ECO:0000256" key="5">
    <source>
        <dbReference type="ARBA" id="ARBA00022737"/>
    </source>
</evidence>
<keyword evidence="12" id="KW-1185">Reference proteome</keyword>
<dbReference type="EMBL" id="BSXU01000136">
    <property type="protein sequence ID" value="GMG19476.1"/>
    <property type="molecule type" value="Genomic_DNA"/>
</dbReference>
<protein>
    <recommendedName>
        <fullName evidence="7">U three protein 7</fullName>
    </recommendedName>
</protein>
<dbReference type="PROSITE" id="PS50082">
    <property type="entry name" value="WD_REPEATS_2"/>
    <property type="match status" value="1"/>
</dbReference>
<dbReference type="SUPFAM" id="SSF50978">
    <property type="entry name" value="WD40 repeat-like"/>
    <property type="match status" value="1"/>
</dbReference>
<feature type="domain" description="BING4 C-terminal" evidence="10">
    <location>
        <begin position="332"/>
        <end position="411"/>
    </location>
</feature>
<organism evidence="11 12">
    <name type="scientific">Ambrosiozyma monospora</name>
    <name type="common">Yeast</name>
    <name type="synonym">Endomycopsis monosporus</name>
    <dbReference type="NCBI Taxonomy" id="43982"/>
    <lineage>
        <taxon>Eukaryota</taxon>
        <taxon>Fungi</taxon>
        <taxon>Dikarya</taxon>
        <taxon>Ascomycota</taxon>
        <taxon>Saccharomycotina</taxon>
        <taxon>Pichiomycetes</taxon>
        <taxon>Pichiales</taxon>
        <taxon>Pichiaceae</taxon>
        <taxon>Ambrosiozyma</taxon>
    </lineage>
</organism>
<dbReference type="OrthoDB" id="10251154at2759"/>
<dbReference type="PROSITE" id="PS50294">
    <property type="entry name" value="WD_REPEATS_REGION"/>
    <property type="match status" value="1"/>
</dbReference>
<dbReference type="Pfam" id="PF08149">
    <property type="entry name" value="BING4CT"/>
    <property type="match status" value="1"/>
</dbReference>